<keyword evidence="3" id="KW-0540">Nuclease</keyword>
<evidence type="ECO:0000256" key="3">
    <source>
        <dbReference type="ARBA" id="ARBA00022722"/>
    </source>
</evidence>
<organism evidence="9 10">
    <name type="scientific">Cylindrospermum stagnale PCC 7417</name>
    <dbReference type="NCBI Taxonomy" id="56107"/>
    <lineage>
        <taxon>Bacteria</taxon>
        <taxon>Bacillati</taxon>
        <taxon>Cyanobacteriota</taxon>
        <taxon>Cyanophyceae</taxon>
        <taxon>Nostocales</taxon>
        <taxon>Nostocaceae</taxon>
        <taxon>Cylindrospermum</taxon>
    </lineage>
</organism>
<keyword evidence="10" id="KW-1185">Reference proteome</keyword>
<gene>
    <name evidence="9" type="ORF">Cylst_3711</name>
</gene>
<dbReference type="Pfam" id="PF01850">
    <property type="entry name" value="PIN"/>
    <property type="match status" value="1"/>
</dbReference>
<dbReference type="STRING" id="56107.Cylst_3711"/>
<keyword evidence="2" id="KW-1277">Toxin-antitoxin system</keyword>
<keyword evidence="4" id="KW-0479">Metal-binding</keyword>
<evidence type="ECO:0000256" key="6">
    <source>
        <dbReference type="ARBA" id="ARBA00022842"/>
    </source>
</evidence>
<keyword evidence="5" id="KW-0378">Hydrolase</keyword>
<dbReference type="SUPFAM" id="SSF88723">
    <property type="entry name" value="PIN domain-like"/>
    <property type="match status" value="1"/>
</dbReference>
<dbReference type="PANTHER" id="PTHR33653:SF1">
    <property type="entry name" value="RIBONUCLEASE VAPC2"/>
    <property type="match status" value="1"/>
</dbReference>
<dbReference type="Proteomes" id="UP000010475">
    <property type="component" value="Chromosome"/>
</dbReference>
<evidence type="ECO:0000256" key="4">
    <source>
        <dbReference type="ARBA" id="ARBA00022723"/>
    </source>
</evidence>
<reference evidence="9 10" key="1">
    <citation type="submission" date="2012-06" db="EMBL/GenBank/DDBJ databases">
        <title>Finished chromosome of genome of Cylindrospermum stagnale PCC 7417.</title>
        <authorList>
            <consortium name="US DOE Joint Genome Institute"/>
            <person name="Gugger M."/>
            <person name="Coursin T."/>
            <person name="Rippka R."/>
            <person name="Tandeau De Marsac N."/>
            <person name="Huntemann M."/>
            <person name="Wei C.-L."/>
            <person name="Han J."/>
            <person name="Detter J.C."/>
            <person name="Han C."/>
            <person name="Tapia R."/>
            <person name="Chen A."/>
            <person name="Kyrpides N."/>
            <person name="Mavromatis K."/>
            <person name="Markowitz V."/>
            <person name="Szeto E."/>
            <person name="Ivanova N."/>
            <person name="Pagani I."/>
            <person name="Pati A."/>
            <person name="Goodwin L."/>
            <person name="Nordberg H.P."/>
            <person name="Cantor M.N."/>
            <person name="Hua S.X."/>
            <person name="Woyke T."/>
            <person name="Kerfeld C.A."/>
        </authorList>
    </citation>
    <scope>NUCLEOTIDE SEQUENCE [LARGE SCALE GENOMIC DNA]</scope>
    <source>
        <strain evidence="9 10">PCC 7417</strain>
    </source>
</reference>
<evidence type="ECO:0000259" key="8">
    <source>
        <dbReference type="Pfam" id="PF01850"/>
    </source>
</evidence>
<dbReference type="RefSeq" id="WP_015209082.1">
    <property type="nucleotide sequence ID" value="NC_019757.1"/>
</dbReference>
<dbReference type="eggNOG" id="COG1487">
    <property type="taxonomic scope" value="Bacteria"/>
</dbReference>
<comment type="cofactor">
    <cofactor evidence="1">
        <name>Mg(2+)</name>
        <dbReference type="ChEBI" id="CHEBI:18420"/>
    </cofactor>
</comment>
<dbReference type="InterPro" id="IPR029060">
    <property type="entry name" value="PIN-like_dom_sf"/>
</dbReference>
<evidence type="ECO:0000256" key="5">
    <source>
        <dbReference type="ARBA" id="ARBA00022801"/>
    </source>
</evidence>
<dbReference type="InterPro" id="IPR002716">
    <property type="entry name" value="PIN_dom"/>
</dbReference>
<dbReference type="EMBL" id="CP003642">
    <property type="protein sequence ID" value="AFZ25834.1"/>
    <property type="molecule type" value="Genomic_DNA"/>
</dbReference>
<proteinExistence type="inferred from homology"/>
<dbReference type="OrthoDB" id="428590at2"/>
<dbReference type="GO" id="GO:0046872">
    <property type="term" value="F:metal ion binding"/>
    <property type="evidence" value="ECO:0007669"/>
    <property type="project" value="UniProtKB-KW"/>
</dbReference>
<feature type="domain" description="PIN" evidence="8">
    <location>
        <begin position="2"/>
        <end position="136"/>
    </location>
</feature>
<evidence type="ECO:0000256" key="2">
    <source>
        <dbReference type="ARBA" id="ARBA00022649"/>
    </source>
</evidence>
<dbReference type="PATRIC" id="fig|56107.3.peg.4081"/>
<evidence type="ECO:0000256" key="7">
    <source>
        <dbReference type="ARBA" id="ARBA00038093"/>
    </source>
</evidence>
<accession>K9X190</accession>
<dbReference type="CDD" id="cd09881">
    <property type="entry name" value="PIN_VapC4-5_FitB-like"/>
    <property type="match status" value="1"/>
</dbReference>
<dbReference type="Gene3D" id="3.40.50.1010">
    <property type="entry name" value="5'-nuclease"/>
    <property type="match status" value="1"/>
</dbReference>
<protein>
    <submittedName>
        <fullName evidence="9">Putative nucleic acid-binding protein, contains PIN domain</fullName>
    </submittedName>
</protein>
<dbReference type="GO" id="GO:0016787">
    <property type="term" value="F:hydrolase activity"/>
    <property type="evidence" value="ECO:0007669"/>
    <property type="project" value="UniProtKB-KW"/>
</dbReference>
<comment type="similarity">
    <text evidence="7">Belongs to the PINc/VapC protein family.</text>
</comment>
<sequence length="152" mass="17412">MYLLDTNHCSSIIFGNLTVITKVESIGISNVAISAITEGELLYMAENSTSVIDNLAIIEEFLEDMPVYDVNSNTSRIYAKLKAKIMDCFGPKERKKRRKTRIHELGISENDLWIASIAIQNYLTIVSADRDFQRIQQAWDFPLENWHDLLDI</sequence>
<evidence type="ECO:0000313" key="10">
    <source>
        <dbReference type="Proteomes" id="UP000010475"/>
    </source>
</evidence>
<dbReference type="AlphaFoldDB" id="K9X190"/>
<dbReference type="HOGENOM" id="CLU_118482_5_0_3"/>
<name>K9X190_9NOST</name>
<evidence type="ECO:0000313" key="9">
    <source>
        <dbReference type="EMBL" id="AFZ25834.1"/>
    </source>
</evidence>
<evidence type="ECO:0000256" key="1">
    <source>
        <dbReference type="ARBA" id="ARBA00001946"/>
    </source>
</evidence>
<dbReference type="GO" id="GO:0004518">
    <property type="term" value="F:nuclease activity"/>
    <property type="evidence" value="ECO:0007669"/>
    <property type="project" value="UniProtKB-KW"/>
</dbReference>
<dbReference type="PANTHER" id="PTHR33653">
    <property type="entry name" value="RIBONUCLEASE VAPC2"/>
    <property type="match status" value="1"/>
</dbReference>
<keyword evidence="6" id="KW-0460">Magnesium</keyword>
<dbReference type="InterPro" id="IPR050556">
    <property type="entry name" value="Type_II_TA_system_RNase"/>
</dbReference>
<dbReference type="KEGG" id="csg:Cylst_3711"/>